<name>A0A2P2NP48_RHIMU</name>
<dbReference type="AlphaFoldDB" id="A0A2P2NP48"/>
<organism evidence="1">
    <name type="scientific">Rhizophora mucronata</name>
    <name type="common">Asiatic mangrove</name>
    <dbReference type="NCBI Taxonomy" id="61149"/>
    <lineage>
        <taxon>Eukaryota</taxon>
        <taxon>Viridiplantae</taxon>
        <taxon>Streptophyta</taxon>
        <taxon>Embryophyta</taxon>
        <taxon>Tracheophyta</taxon>
        <taxon>Spermatophyta</taxon>
        <taxon>Magnoliopsida</taxon>
        <taxon>eudicotyledons</taxon>
        <taxon>Gunneridae</taxon>
        <taxon>Pentapetalae</taxon>
        <taxon>rosids</taxon>
        <taxon>fabids</taxon>
        <taxon>Malpighiales</taxon>
        <taxon>Rhizophoraceae</taxon>
        <taxon>Rhizophora</taxon>
    </lineage>
</organism>
<sequence length="19" mass="2277">MRTFLFEHELVLPLEVTTT</sequence>
<dbReference type="EMBL" id="GGEC01063795">
    <property type="protein sequence ID" value="MBX44279.1"/>
    <property type="molecule type" value="Transcribed_RNA"/>
</dbReference>
<proteinExistence type="predicted"/>
<protein>
    <submittedName>
        <fullName evidence="1">Uncharacterized protein</fullName>
    </submittedName>
</protein>
<reference evidence="1" key="1">
    <citation type="submission" date="2018-02" db="EMBL/GenBank/DDBJ databases">
        <title>Rhizophora mucronata_Transcriptome.</title>
        <authorList>
            <person name="Meera S.P."/>
            <person name="Sreeshan A."/>
            <person name="Augustine A."/>
        </authorList>
    </citation>
    <scope>NUCLEOTIDE SEQUENCE</scope>
    <source>
        <tissue evidence="1">Leaf</tissue>
    </source>
</reference>
<evidence type="ECO:0000313" key="1">
    <source>
        <dbReference type="EMBL" id="MBX44279.1"/>
    </source>
</evidence>
<accession>A0A2P2NP48</accession>